<comment type="caution">
    <text evidence="2">The sequence shown here is derived from an EMBL/GenBank/DDBJ whole genome shotgun (WGS) entry which is preliminary data.</text>
</comment>
<sequence>MGGHVIRRPFLILALAGLAFLITRYGKDFPVLYGTAPLGAVLILGSMGRYRPASPAEDSDAEPLPQDPKAN</sequence>
<reference evidence="2" key="1">
    <citation type="submission" date="2024-05" db="EMBL/GenBank/DDBJ databases">
        <title>Whole genome shotgun sequence of Streptomyces hydrogenans NBRC 13475.</title>
        <authorList>
            <person name="Komaki H."/>
            <person name="Tamura T."/>
        </authorList>
    </citation>
    <scope>NUCLEOTIDE SEQUENCE</scope>
    <source>
        <strain evidence="2">NBRC 13475</strain>
    </source>
</reference>
<gene>
    <name evidence="2" type="ORF">Shyd_84940</name>
</gene>
<protein>
    <recommendedName>
        <fullName evidence="4">DUF3098 domain-containing protein</fullName>
    </recommendedName>
</protein>
<feature type="region of interest" description="Disordered" evidence="1">
    <location>
        <begin position="51"/>
        <end position="71"/>
    </location>
</feature>
<accession>A0ABQ3PQ34</accession>
<organism evidence="2 3">
    <name type="scientific">Streptomyces hydrogenans</name>
    <dbReference type="NCBI Taxonomy" id="1873719"/>
    <lineage>
        <taxon>Bacteria</taxon>
        <taxon>Bacillati</taxon>
        <taxon>Actinomycetota</taxon>
        <taxon>Actinomycetes</taxon>
        <taxon>Kitasatosporales</taxon>
        <taxon>Streptomycetaceae</taxon>
        <taxon>Streptomyces</taxon>
    </lineage>
</organism>
<evidence type="ECO:0008006" key="4">
    <source>
        <dbReference type="Google" id="ProtNLM"/>
    </source>
</evidence>
<evidence type="ECO:0000313" key="2">
    <source>
        <dbReference type="EMBL" id="GHI27123.1"/>
    </source>
</evidence>
<dbReference type="EMBL" id="BNDW01000117">
    <property type="protein sequence ID" value="GHI27123.1"/>
    <property type="molecule type" value="Genomic_DNA"/>
</dbReference>
<dbReference type="Proteomes" id="UP001052739">
    <property type="component" value="Unassembled WGS sequence"/>
</dbReference>
<name>A0ABQ3PQ34_9ACTN</name>
<proteinExistence type="predicted"/>
<evidence type="ECO:0000313" key="3">
    <source>
        <dbReference type="Proteomes" id="UP001052739"/>
    </source>
</evidence>
<evidence type="ECO:0000256" key="1">
    <source>
        <dbReference type="SAM" id="MobiDB-lite"/>
    </source>
</evidence>
<keyword evidence="3" id="KW-1185">Reference proteome</keyword>